<evidence type="ECO:0000313" key="4">
    <source>
        <dbReference type="Proteomes" id="UP000326950"/>
    </source>
</evidence>
<evidence type="ECO:0000256" key="1">
    <source>
        <dbReference type="SAM" id="MobiDB-lite"/>
    </source>
</evidence>
<accession>A0A5N6V1P9</accession>
<dbReference type="EMBL" id="ML738606">
    <property type="protein sequence ID" value="KAE8164663.1"/>
    <property type="molecule type" value="Genomic_DNA"/>
</dbReference>
<gene>
    <name evidence="3" type="ORF">BDV40DRAFT_298228</name>
</gene>
<feature type="region of interest" description="Disordered" evidence="1">
    <location>
        <begin position="57"/>
        <end position="88"/>
    </location>
</feature>
<feature type="compositionally biased region" description="Basic residues" evidence="1">
    <location>
        <begin position="64"/>
        <end position="76"/>
    </location>
</feature>
<keyword evidence="2" id="KW-0472">Membrane</keyword>
<proteinExistence type="predicted"/>
<organism evidence="3 4">
    <name type="scientific">Aspergillus tamarii</name>
    <dbReference type="NCBI Taxonomy" id="41984"/>
    <lineage>
        <taxon>Eukaryota</taxon>
        <taxon>Fungi</taxon>
        <taxon>Dikarya</taxon>
        <taxon>Ascomycota</taxon>
        <taxon>Pezizomycotina</taxon>
        <taxon>Eurotiomycetes</taxon>
        <taxon>Eurotiomycetidae</taxon>
        <taxon>Eurotiales</taxon>
        <taxon>Aspergillaceae</taxon>
        <taxon>Aspergillus</taxon>
        <taxon>Aspergillus subgen. Circumdati</taxon>
    </lineage>
</organism>
<reference evidence="3 4" key="1">
    <citation type="submission" date="2019-04" db="EMBL/GenBank/DDBJ databases">
        <title>Friends and foes A comparative genomics study of 23 Aspergillus species from section Flavi.</title>
        <authorList>
            <consortium name="DOE Joint Genome Institute"/>
            <person name="Kjaerbolling I."/>
            <person name="Vesth T."/>
            <person name="Frisvad J.C."/>
            <person name="Nybo J.L."/>
            <person name="Theobald S."/>
            <person name="Kildgaard S."/>
            <person name="Isbrandt T."/>
            <person name="Kuo A."/>
            <person name="Sato A."/>
            <person name="Lyhne E.K."/>
            <person name="Kogle M.E."/>
            <person name="Wiebenga A."/>
            <person name="Kun R.S."/>
            <person name="Lubbers R.J."/>
            <person name="Makela M.R."/>
            <person name="Barry K."/>
            <person name="Chovatia M."/>
            <person name="Clum A."/>
            <person name="Daum C."/>
            <person name="Haridas S."/>
            <person name="He G."/>
            <person name="LaButti K."/>
            <person name="Lipzen A."/>
            <person name="Mondo S."/>
            <person name="Riley R."/>
            <person name="Salamov A."/>
            <person name="Simmons B.A."/>
            <person name="Magnuson J.K."/>
            <person name="Henrissat B."/>
            <person name="Mortensen U.H."/>
            <person name="Larsen T.O."/>
            <person name="Devries R.P."/>
            <person name="Grigoriev I.V."/>
            <person name="Machida M."/>
            <person name="Baker S.E."/>
            <person name="Andersen M.R."/>
        </authorList>
    </citation>
    <scope>NUCLEOTIDE SEQUENCE [LARGE SCALE GENOMIC DNA]</scope>
    <source>
        <strain evidence="3 4">CBS 117626</strain>
    </source>
</reference>
<dbReference type="AlphaFoldDB" id="A0A5N6V1P9"/>
<name>A0A5N6V1P9_ASPTM</name>
<evidence type="ECO:0000256" key="2">
    <source>
        <dbReference type="SAM" id="Phobius"/>
    </source>
</evidence>
<keyword evidence="2" id="KW-0812">Transmembrane</keyword>
<keyword evidence="4" id="KW-1185">Reference proteome</keyword>
<protein>
    <submittedName>
        <fullName evidence="3">Uncharacterized protein</fullName>
    </submittedName>
</protein>
<feature type="transmembrane region" description="Helical" evidence="2">
    <location>
        <begin position="21"/>
        <end position="44"/>
    </location>
</feature>
<dbReference type="OrthoDB" id="4479136at2759"/>
<sequence>MASATSANHATSVAKMLVSNVVAAVVPFGISVGVATTLVSHVAVRRSSERRCVAALERSDPVSKHRRGSHRNHGSCRNHLNGSDESVV</sequence>
<feature type="compositionally biased region" description="Polar residues" evidence="1">
    <location>
        <begin position="78"/>
        <end position="88"/>
    </location>
</feature>
<dbReference type="Proteomes" id="UP000326950">
    <property type="component" value="Unassembled WGS sequence"/>
</dbReference>
<keyword evidence="2" id="KW-1133">Transmembrane helix</keyword>
<evidence type="ECO:0000313" key="3">
    <source>
        <dbReference type="EMBL" id="KAE8164663.1"/>
    </source>
</evidence>